<evidence type="ECO:0000256" key="1">
    <source>
        <dbReference type="ARBA" id="ARBA00006068"/>
    </source>
</evidence>
<evidence type="ECO:0000313" key="5">
    <source>
        <dbReference type="EMBL" id="GFE11462.1"/>
    </source>
</evidence>
<evidence type="ECO:0000256" key="2">
    <source>
        <dbReference type="SAM" id="MobiDB-lite"/>
    </source>
</evidence>
<dbReference type="Proteomes" id="UP000435837">
    <property type="component" value="Unassembled WGS sequence"/>
</dbReference>
<reference evidence="5 6" key="1">
    <citation type="submission" date="2019-12" db="EMBL/GenBank/DDBJ databases">
        <title>Whole genome shotgun sequence of Streptomyces caniferus NBRC 15389.</title>
        <authorList>
            <person name="Ichikawa N."/>
            <person name="Kimura A."/>
            <person name="Kitahashi Y."/>
            <person name="Komaki H."/>
            <person name="Tamura T."/>
        </authorList>
    </citation>
    <scope>NUCLEOTIDE SEQUENCE [LARGE SCALE GENOMIC DNA]</scope>
    <source>
        <strain evidence="5 6">NBRC 15389</strain>
    </source>
</reference>
<dbReference type="SUPFAM" id="SSF81995">
    <property type="entry name" value="beta-sandwich domain of Sec23/24"/>
    <property type="match status" value="1"/>
</dbReference>
<keyword evidence="3" id="KW-0472">Membrane</keyword>
<dbReference type="Pfam" id="PF03816">
    <property type="entry name" value="LytR_cpsA_psr"/>
    <property type="match status" value="1"/>
</dbReference>
<name>A0A640SL41_9ACTN</name>
<feature type="region of interest" description="Disordered" evidence="2">
    <location>
        <begin position="1"/>
        <end position="156"/>
    </location>
</feature>
<organism evidence="5 6">
    <name type="scientific">Streptomyces caniferus</name>
    <dbReference type="NCBI Taxonomy" id="285557"/>
    <lineage>
        <taxon>Bacteria</taxon>
        <taxon>Bacillati</taxon>
        <taxon>Actinomycetota</taxon>
        <taxon>Actinomycetes</taxon>
        <taxon>Kitasatosporales</taxon>
        <taxon>Streptomycetaceae</taxon>
        <taxon>Streptomyces</taxon>
    </lineage>
</organism>
<dbReference type="NCBIfam" id="TIGR00350">
    <property type="entry name" value="lytR_cpsA_psr"/>
    <property type="match status" value="1"/>
</dbReference>
<dbReference type="EMBL" id="BLIN01000005">
    <property type="protein sequence ID" value="GFE11462.1"/>
    <property type="molecule type" value="Genomic_DNA"/>
</dbReference>
<feature type="compositionally biased region" description="Low complexity" evidence="2">
    <location>
        <begin position="122"/>
        <end position="135"/>
    </location>
</feature>
<evidence type="ECO:0000256" key="3">
    <source>
        <dbReference type="SAM" id="Phobius"/>
    </source>
</evidence>
<feature type="compositionally biased region" description="Pro residues" evidence="2">
    <location>
        <begin position="66"/>
        <end position="89"/>
    </location>
</feature>
<protein>
    <recommendedName>
        <fullName evidence="4">Cell envelope-related transcriptional attenuator domain-containing protein</fullName>
    </recommendedName>
</protein>
<dbReference type="PANTHER" id="PTHR33392:SF6">
    <property type="entry name" value="POLYISOPRENYL-TEICHOIC ACID--PEPTIDOGLYCAN TEICHOIC ACID TRANSFERASE TAGU"/>
    <property type="match status" value="1"/>
</dbReference>
<sequence length="483" mass="52079">MTDWLEGPSGNSWGGEPDNRWGGERETAYPYPGPGQVWHQEEHPPQMHPPQAHPPQAHASQMYPPQVHPHPPQAHPPQTHPPQAHPPQMHPARTMNSPPPGARSHAPAPPARFEGGGGNGGRALRPGRPGADPDGTGPGAGRPGRGRRAARRSPRRRRIMRTAILLTSVLAVGSLGTYVWADTRLNREVDLGEIADRMPQGRGTNYLIVGSDSRVGLSERAKKELHTGGSADAGRRTDSMILLHTGAHGTTMVSLPRDSWVTIPPFIRPETGKHYRASKNKLNAAFSFGGPDLLVRTIEHNTGVHVDHYTEIGFAGFVGIVNAIGGVPMCLDRDVKDEKSGANLKKGCHTLDGRTALAFVRQRHQEAKGDLGRSQNQQKFLAALARKAATPGILLDPSKVYPTMSAGLGTLIVDKDTGLPNLTSLFKAMKGVTTGDGKRLNVPVSSLSFRTPKGSAVKWNAPKAKQLFTELNNDRPVTVNDKD</sequence>
<gene>
    <name evidence="5" type="ORF">Scani_77300</name>
</gene>
<accession>A0A640SL41</accession>
<feature type="compositionally biased region" description="Low complexity" evidence="2">
    <location>
        <begin position="54"/>
        <end position="65"/>
    </location>
</feature>
<dbReference type="Gene3D" id="3.40.630.190">
    <property type="entry name" value="LCP protein"/>
    <property type="match status" value="1"/>
</dbReference>
<proteinExistence type="inferred from homology"/>
<comment type="similarity">
    <text evidence="1">Belongs to the LytR/CpsA/Psr (LCP) family.</text>
</comment>
<feature type="domain" description="Cell envelope-related transcriptional attenuator" evidence="4">
    <location>
        <begin position="236"/>
        <end position="389"/>
    </location>
</feature>
<comment type="caution">
    <text evidence="5">The sequence shown here is derived from an EMBL/GenBank/DDBJ whole genome shotgun (WGS) entry which is preliminary data.</text>
</comment>
<dbReference type="InterPro" id="IPR004474">
    <property type="entry name" value="LytR_CpsA_psr"/>
</dbReference>
<evidence type="ECO:0000259" key="4">
    <source>
        <dbReference type="Pfam" id="PF03816"/>
    </source>
</evidence>
<dbReference type="PANTHER" id="PTHR33392">
    <property type="entry name" value="POLYISOPRENYL-TEICHOIC ACID--PEPTIDOGLYCAN TEICHOIC ACID TRANSFERASE TAGU"/>
    <property type="match status" value="1"/>
</dbReference>
<feature type="compositionally biased region" description="Basic residues" evidence="2">
    <location>
        <begin position="144"/>
        <end position="156"/>
    </location>
</feature>
<feature type="transmembrane region" description="Helical" evidence="3">
    <location>
        <begin position="162"/>
        <end position="181"/>
    </location>
</feature>
<evidence type="ECO:0000313" key="6">
    <source>
        <dbReference type="Proteomes" id="UP000435837"/>
    </source>
</evidence>
<dbReference type="AlphaFoldDB" id="A0A640SL41"/>
<dbReference type="InterPro" id="IPR050922">
    <property type="entry name" value="LytR/CpsA/Psr_CW_biosynth"/>
</dbReference>
<keyword evidence="3" id="KW-0812">Transmembrane</keyword>
<feature type="compositionally biased region" description="Basic and acidic residues" evidence="2">
    <location>
        <begin position="17"/>
        <end position="27"/>
    </location>
</feature>
<keyword evidence="3" id="KW-1133">Transmembrane helix</keyword>